<feature type="region of interest" description="Disordered" evidence="1">
    <location>
        <begin position="341"/>
        <end position="373"/>
    </location>
</feature>
<feature type="region of interest" description="Disordered" evidence="1">
    <location>
        <begin position="239"/>
        <end position="294"/>
    </location>
</feature>
<dbReference type="OrthoDB" id="3267228at2759"/>
<protein>
    <recommendedName>
        <fullName evidence="4">EF-hand domain-containing protein</fullName>
    </recommendedName>
</protein>
<dbReference type="Proteomes" id="UP000054279">
    <property type="component" value="Unassembled WGS sequence"/>
</dbReference>
<accession>A0A0C9TP30</accession>
<gene>
    <name evidence="2" type="ORF">M422DRAFT_266535</name>
</gene>
<proteinExistence type="predicted"/>
<evidence type="ECO:0000313" key="2">
    <source>
        <dbReference type="EMBL" id="KIJ31788.1"/>
    </source>
</evidence>
<dbReference type="HOGENOM" id="CLU_360218_0_0_1"/>
<feature type="compositionally biased region" description="Basic and acidic residues" evidence="1">
    <location>
        <begin position="252"/>
        <end position="261"/>
    </location>
</feature>
<evidence type="ECO:0000256" key="1">
    <source>
        <dbReference type="SAM" id="MobiDB-lite"/>
    </source>
</evidence>
<sequence length="760" mass="84648">MSNYIQLAIEMWSLPGVHPPCFLPKYVKQFLSGATYYFPSDIREDALQMIMQMTLKPGELTFAQEDLQEAMAIIHKAQGLKGSFKLDHLNVLHLVGNNPDPILFHHAGIDQVPIHITKQCVQLTLEFMGARTQIDKLTAMQLVFSRIEASEYTTHILNSFEAAWLLVDTNRSGQIDANGLYILLYLLSILKLNVAMPLHLPDEIKAMMLTWRDKDMAIQAPTDGTPAPIQQNTQMALASPFKHHSSVTVSRNETRVQEHRSNTGQPPSTPVRRRAESNNPLTPQHTNPFTPTRNPFTPGARIITASDLNNGARGQIVPPVTHPGDVNRTLVTPDLARTASITAGDIEMPGGTPGRATSNPDHEPTADSGQNIPVPGLDARQATHLNNASPLASETIAALQAAADAIVTKTSEQLLSQVKDLLGNYVGTKPESPAKERVLKTDAEKLIDAAIRTLTKELLNWNNKNQPLLIPPPGPSEEEIKMHTQGLSAGTTVKAFRLHWSGANESGWNYTASFIFADEFIRRCKEGNYALLTFPDWATKRHEFAARFRSKIPHLKTEWKRILLLSSSETAVKMQAQIKQAQQKKAKRHRSRREESYKHRIRIIKAHPELPVEWIDVIEALGVDGMSSDESDTGTSPTHPTFKRKHNLSRAPAVDKFVFVLDGFQNLPNVLGQLPRRGGNPPRTRTGTHPILVNTKPISDLPETFYNMKYLAKFPGTLEIFRASDTWSKNITIPTVFNGKAAEIAAKFQPHKYPGWEEYA</sequence>
<evidence type="ECO:0008006" key="4">
    <source>
        <dbReference type="Google" id="ProtNLM"/>
    </source>
</evidence>
<dbReference type="EMBL" id="KN837237">
    <property type="protein sequence ID" value="KIJ31788.1"/>
    <property type="molecule type" value="Genomic_DNA"/>
</dbReference>
<organism evidence="2 3">
    <name type="scientific">Sphaerobolus stellatus (strain SS14)</name>
    <dbReference type="NCBI Taxonomy" id="990650"/>
    <lineage>
        <taxon>Eukaryota</taxon>
        <taxon>Fungi</taxon>
        <taxon>Dikarya</taxon>
        <taxon>Basidiomycota</taxon>
        <taxon>Agaricomycotina</taxon>
        <taxon>Agaricomycetes</taxon>
        <taxon>Phallomycetidae</taxon>
        <taxon>Geastrales</taxon>
        <taxon>Sphaerobolaceae</taxon>
        <taxon>Sphaerobolus</taxon>
    </lineage>
</organism>
<keyword evidence="3" id="KW-1185">Reference proteome</keyword>
<dbReference type="AlphaFoldDB" id="A0A0C9TP30"/>
<evidence type="ECO:0000313" key="3">
    <source>
        <dbReference type="Proteomes" id="UP000054279"/>
    </source>
</evidence>
<name>A0A0C9TP30_SPHS4</name>
<reference evidence="2 3" key="1">
    <citation type="submission" date="2014-06" db="EMBL/GenBank/DDBJ databases">
        <title>Evolutionary Origins and Diversification of the Mycorrhizal Mutualists.</title>
        <authorList>
            <consortium name="DOE Joint Genome Institute"/>
            <consortium name="Mycorrhizal Genomics Consortium"/>
            <person name="Kohler A."/>
            <person name="Kuo A."/>
            <person name="Nagy L.G."/>
            <person name="Floudas D."/>
            <person name="Copeland A."/>
            <person name="Barry K.W."/>
            <person name="Cichocki N."/>
            <person name="Veneault-Fourrey C."/>
            <person name="LaButti K."/>
            <person name="Lindquist E.A."/>
            <person name="Lipzen A."/>
            <person name="Lundell T."/>
            <person name="Morin E."/>
            <person name="Murat C."/>
            <person name="Riley R."/>
            <person name="Ohm R."/>
            <person name="Sun H."/>
            <person name="Tunlid A."/>
            <person name="Henrissat B."/>
            <person name="Grigoriev I.V."/>
            <person name="Hibbett D.S."/>
            <person name="Martin F."/>
        </authorList>
    </citation>
    <scope>NUCLEOTIDE SEQUENCE [LARGE SCALE GENOMIC DNA]</scope>
    <source>
        <strain evidence="2 3">SS14</strain>
    </source>
</reference>